<dbReference type="Proteomes" id="UP001272052">
    <property type="component" value="Unassembled WGS sequence"/>
</dbReference>
<feature type="transmembrane region" description="Helical" evidence="1">
    <location>
        <begin position="40"/>
        <end position="64"/>
    </location>
</feature>
<gene>
    <name evidence="2" type="ORF">MmiAt1_06360</name>
</gene>
<organism evidence="2 3">
    <name type="scientific">Methanimicrococcus hacksteinii</name>
    <dbReference type="NCBI Taxonomy" id="3028293"/>
    <lineage>
        <taxon>Archaea</taxon>
        <taxon>Methanobacteriati</taxon>
        <taxon>Methanobacteriota</taxon>
        <taxon>Stenosarchaea group</taxon>
        <taxon>Methanomicrobia</taxon>
        <taxon>Methanosarcinales</taxon>
        <taxon>Methanosarcinaceae</taxon>
        <taxon>Methanimicrococcus</taxon>
    </lineage>
</organism>
<keyword evidence="1" id="KW-0812">Transmembrane</keyword>
<proteinExistence type="predicted"/>
<evidence type="ECO:0000256" key="1">
    <source>
        <dbReference type="SAM" id="Phobius"/>
    </source>
</evidence>
<protein>
    <submittedName>
        <fullName evidence="2">Uncharacterized protein</fullName>
    </submittedName>
</protein>
<reference evidence="2 3" key="1">
    <citation type="submission" date="2023-06" db="EMBL/GenBank/DDBJ databases">
        <title>Genome sequence of Methanimicrococcus sp. At1.</title>
        <authorList>
            <person name="Protasov E."/>
            <person name="Platt K."/>
            <person name="Poehlein A."/>
            <person name="Daniel R."/>
            <person name="Brune A."/>
        </authorList>
    </citation>
    <scope>NUCLEOTIDE SEQUENCE [LARGE SCALE GENOMIC DNA]</scope>
    <source>
        <strain evidence="2 3">At1</strain>
    </source>
</reference>
<sequence>MRLFADLFLLFILLLFLFFHFLIFSSFYGVSNVFKNPGSIFTIFLNFVGGRLGRALLSAALLCLRVAVLPAARRFAFPRASPFSYHIRSLRERGHGCQQVSVLERLPCHFRFAAAAAVVRARTASFLKNYFKLPAGFSSFSFSVLFPFYILCFQADEHL</sequence>
<name>A0ABU3VNU5_9EURY</name>
<evidence type="ECO:0000313" key="2">
    <source>
        <dbReference type="EMBL" id="MDV0445080.1"/>
    </source>
</evidence>
<keyword evidence="1" id="KW-1133">Transmembrane helix</keyword>
<evidence type="ECO:0000313" key="3">
    <source>
        <dbReference type="Proteomes" id="UP001272052"/>
    </source>
</evidence>
<keyword evidence="1" id="KW-0472">Membrane</keyword>
<keyword evidence="3" id="KW-1185">Reference proteome</keyword>
<feature type="transmembrane region" description="Helical" evidence="1">
    <location>
        <begin position="7"/>
        <end position="28"/>
    </location>
</feature>
<accession>A0ABU3VNU5</accession>
<comment type="caution">
    <text evidence="2">The sequence shown here is derived from an EMBL/GenBank/DDBJ whole genome shotgun (WGS) entry which is preliminary data.</text>
</comment>
<feature type="transmembrane region" description="Helical" evidence="1">
    <location>
        <begin position="130"/>
        <end position="151"/>
    </location>
</feature>
<dbReference type="EMBL" id="JAWDKC010000012">
    <property type="protein sequence ID" value="MDV0445080.1"/>
    <property type="molecule type" value="Genomic_DNA"/>
</dbReference>